<keyword evidence="8" id="KW-0732">Signal</keyword>
<dbReference type="AlphaFoldDB" id="A0A6L5G5D6"/>
<dbReference type="Proteomes" id="UP000477750">
    <property type="component" value="Unassembled WGS sequence"/>
</dbReference>
<keyword evidence="3 7" id="KW-0378">Hydrolase</keyword>
<reference evidence="9 10" key="1">
    <citation type="submission" date="2019-10" db="EMBL/GenBank/DDBJ databases">
        <title>Glycomyces albidus sp. nov., a novel actinomycete isolated from rhizosphere soil of wheat (Triticum aestivum L.).</title>
        <authorList>
            <person name="Qian L."/>
        </authorList>
    </citation>
    <scope>NUCLEOTIDE SEQUENCE [LARGE SCALE GENOMIC DNA]</scope>
    <source>
        <strain evidence="9 10">NEAU-7082</strain>
    </source>
</reference>
<evidence type="ECO:0000256" key="8">
    <source>
        <dbReference type="SAM" id="SignalP"/>
    </source>
</evidence>
<dbReference type="PANTHER" id="PTHR43772">
    <property type="entry name" value="ENDO-1,4-BETA-XYLANASE"/>
    <property type="match status" value="1"/>
</dbReference>
<evidence type="ECO:0000256" key="3">
    <source>
        <dbReference type="ARBA" id="ARBA00022801"/>
    </source>
</evidence>
<evidence type="ECO:0000256" key="6">
    <source>
        <dbReference type="PIRSR" id="PIRSR606710-2"/>
    </source>
</evidence>
<comment type="caution">
    <text evidence="9">The sequence shown here is derived from an EMBL/GenBank/DDBJ whole genome shotgun (WGS) entry which is preliminary data.</text>
</comment>
<feature type="chain" id="PRO_5026762771" evidence="8">
    <location>
        <begin position="38"/>
        <end position="492"/>
    </location>
</feature>
<dbReference type="InterPro" id="IPR006311">
    <property type="entry name" value="TAT_signal"/>
</dbReference>
<dbReference type="GO" id="GO:0045493">
    <property type="term" value="P:xylan catabolic process"/>
    <property type="evidence" value="ECO:0007669"/>
    <property type="project" value="UniProtKB-KW"/>
</dbReference>
<dbReference type="Gene3D" id="2.60.120.260">
    <property type="entry name" value="Galactose-binding domain-like"/>
    <property type="match status" value="1"/>
</dbReference>
<keyword evidence="4" id="KW-0119">Carbohydrate metabolism</keyword>
<evidence type="ECO:0000256" key="5">
    <source>
        <dbReference type="ARBA" id="ARBA00023295"/>
    </source>
</evidence>
<sequence length="492" mass="52993">MHRTANRNLALRRTLAAALAAALAWTLFQITATPAQAQAVNVARSATPSASYTSSWETTAAVNDGIEPPGSNDTVNPRWGTWPQTGTQWVQLTWAGPVTVSASDLYFFDDSFNSGPGGVRLPSSWRIEYLNNGSWTPVTGASGYGVNANAYNHTDFTAVTTTALRAVLQSGTASVGVLEWKVWGQGSAAQSGNPIIRDIYTADPATLVVGDTAYLFTGRDEAAAGQQAFVMDEWHAYSSTAPANSRSAWTAHGARLSLDVFDWAGANAWASEVEQGPDGRYYWFVSVDGSTDNGWMNIGVAVADHPLGPYEDAIGGPLISDSTPNSSALNIDPTVFRAADGRIYLYWGSYWQPRMVRLNQDMTSLASAVTTPQGLTDFWEAPWMFERNGTYYMAYASNAGADCVTGSAYACIRYATATDPAGPWTHRGVVLGQVTSTTNHPAIMQFDGQWWMVYHTADAPGGGNFRRSVAMDRLYFNADGTIQKVVQTRGAA</sequence>
<feature type="signal peptide" evidence="8">
    <location>
        <begin position="1"/>
        <end position="37"/>
    </location>
</feature>
<evidence type="ECO:0000256" key="1">
    <source>
        <dbReference type="ARBA" id="ARBA00009865"/>
    </source>
</evidence>
<proteinExistence type="inferred from homology"/>
<dbReference type="GO" id="GO:0004553">
    <property type="term" value="F:hydrolase activity, hydrolyzing O-glycosyl compounds"/>
    <property type="evidence" value="ECO:0007669"/>
    <property type="project" value="InterPro"/>
</dbReference>
<dbReference type="SUPFAM" id="SSF75005">
    <property type="entry name" value="Arabinanase/levansucrase/invertase"/>
    <property type="match status" value="1"/>
</dbReference>
<evidence type="ECO:0000313" key="9">
    <source>
        <dbReference type="EMBL" id="MQM24859.1"/>
    </source>
</evidence>
<keyword evidence="10" id="KW-1185">Reference proteome</keyword>
<dbReference type="Pfam" id="PF04616">
    <property type="entry name" value="Glyco_hydro_43"/>
    <property type="match status" value="1"/>
</dbReference>
<dbReference type="PROSITE" id="PS51318">
    <property type="entry name" value="TAT"/>
    <property type="match status" value="1"/>
</dbReference>
<keyword evidence="2" id="KW-0624">Polysaccharide degradation</keyword>
<evidence type="ECO:0000313" key="10">
    <source>
        <dbReference type="Proteomes" id="UP000477750"/>
    </source>
</evidence>
<dbReference type="PANTHER" id="PTHR43772:SF2">
    <property type="entry name" value="PUTATIVE (AFU_ORTHOLOGUE AFUA_2G04480)-RELATED"/>
    <property type="match status" value="1"/>
</dbReference>
<comment type="similarity">
    <text evidence="1 7">Belongs to the glycosyl hydrolase 43 family.</text>
</comment>
<evidence type="ECO:0000256" key="2">
    <source>
        <dbReference type="ARBA" id="ARBA00022651"/>
    </source>
</evidence>
<keyword evidence="2" id="KW-0858">Xylan degradation</keyword>
<protein>
    <submittedName>
        <fullName evidence="9">Family 43 glycosylhydrolase</fullName>
    </submittedName>
</protein>
<organism evidence="9 10">
    <name type="scientific">Glycomyces albidus</name>
    <dbReference type="NCBI Taxonomy" id="2656774"/>
    <lineage>
        <taxon>Bacteria</taxon>
        <taxon>Bacillati</taxon>
        <taxon>Actinomycetota</taxon>
        <taxon>Actinomycetes</taxon>
        <taxon>Glycomycetales</taxon>
        <taxon>Glycomycetaceae</taxon>
        <taxon>Glycomyces</taxon>
    </lineage>
</organism>
<gene>
    <name evidence="9" type="ORF">GFD30_04580</name>
</gene>
<name>A0A6L5G5D6_9ACTN</name>
<dbReference type="EMBL" id="WIAO01000003">
    <property type="protein sequence ID" value="MQM24859.1"/>
    <property type="molecule type" value="Genomic_DNA"/>
</dbReference>
<dbReference type="InterPro" id="IPR023296">
    <property type="entry name" value="Glyco_hydro_beta-prop_sf"/>
</dbReference>
<dbReference type="RefSeq" id="WP_153024023.1">
    <property type="nucleotide sequence ID" value="NZ_WIAO01000003.1"/>
</dbReference>
<dbReference type="InterPro" id="IPR006710">
    <property type="entry name" value="Glyco_hydro_43"/>
</dbReference>
<keyword evidence="5 7" id="KW-0326">Glycosidase</keyword>
<feature type="site" description="Important for catalytic activity, responsible for pKa modulation of the active site Glu and correct orientation of both the proton donor and substrate" evidence="6">
    <location>
        <position position="332"/>
    </location>
</feature>
<dbReference type="InterPro" id="IPR052176">
    <property type="entry name" value="Glycosyl_Hydrlase_43_Enz"/>
</dbReference>
<evidence type="ECO:0000256" key="4">
    <source>
        <dbReference type="ARBA" id="ARBA00023277"/>
    </source>
</evidence>
<dbReference type="Gene3D" id="2.115.10.20">
    <property type="entry name" value="Glycosyl hydrolase domain, family 43"/>
    <property type="match status" value="1"/>
</dbReference>
<accession>A0A6L5G5D6</accession>
<evidence type="ECO:0000256" key="7">
    <source>
        <dbReference type="RuleBase" id="RU361187"/>
    </source>
</evidence>